<dbReference type="HAMAP" id="MF_00415">
    <property type="entry name" value="FlgH"/>
    <property type="match status" value="1"/>
</dbReference>
<evidence type="ECO:0000256" key="3">
    <source>
        <dbReference type="ARBA" id="ARBA00006929"/>
    </source>
</evidence>
<dbReference type="GO" id="GO:0003774">
    <property type="term" value="F:cytoskeletal motor activity"/>
    <property type="evidence" value="ECO:0007669"/>
    <property type="project" value="InterPro"/>
</dbReference>
<sequence length="229" mass="25068">MVFRQCRLLAGTFGIIAAGLLTGCNAIPEKDAEPDTERWAPRMPVPKTEALPVVHGSLFNPAYSRNLFEDRMAFRIGDILTVRLDEKTSSRKSSGTTMDKNSSASMPNPILFGSLKELNVEAGMDRAFEGSTGSTMDNSLSGDITVTVAEVFSNGALHIIGEKWLRLNQGDEYIRIEGMVRPEDISPDNVVMSMRLANARIMYSGSGPLNDANDAGWLTKFFNSPIMPM</sequence>
<keyword evidence="14" id="KW-1185">Reference proteome</keyword>
<proteinExistence type="inferred from homology"/>
<dbReference type="GO" id="GO:0071973">
    <property type="term" value="P:bacterial-type flagellum-dependent cell motility"/>
    <property type="evidence" value="ECO:0007669"/>
    <property type="project" value="InterPro"/>
</dbReference>
<evidence type="ECO:0000256" key="2">
    <source>
        <dbReference type="ARBA" id="ARBA00004635"/>
    </source>
</evidence>
<keyword evidence="6 11" id="KW-0472">Membrane</keyword>
<evidence type="ECO:0000313" key="14">
    <source>
        <dbReference type="Proteomes" id="UP000196573"/>
    </source>
</evidence>
<dbReference type="InterPro" id="IPR000527">
    <property type="entry name" value="Flag_Lring"/>
</dbReference>
<dbReference type="GO" id="GO:0009427">
    <property type="term" value="C:bacterial-type flagellum basal body, distal rod, L ring"/>
    <property type="evidence" value="ECO:0007669"/>
    <property type="project" value="InterPro"/>
</dbReference>
<dbReference type="OrthoDB" id="9789463at2"/>
<evidence type="ECO:0000256" key="12">
    <source>
        <dbReference type="SAM" id="MobiDB-lite"/>
    </source>
</evidence>
<dbReference type="AlphaFoldDB" id="A0A1X7AMZ3"/>
<comment type="subcellular location">
    <subcellularLocation>
        <location evidence="11">Cell outer membrane</location>
        <topology evidence="11">Lipid-anchor</topology>
    </subcellularLocation>
    <subcellularLocation>
        <location evidence="11">Bacterial flagellum basal body</location>
    </subcellularLocation>
    <subcellularLocation>
        <location evidence="2">Membrane</location>
        <topology evidence="2">Lipid-anchor</topology>
    </subcellularLocation>
</comment>
<dbReference type="Proteomes" id="UP000196573">
    <property type="component" value="Unassembled WGS sequence"/>
</dbReference>
<keyword evidence="5 11" id="KW-0732">Signal</keyword>
<evidence type="ECO:0000256" key="5">
    <source>
        <dbReference type="ARBA" id="ARBA00022729"/>
    </source>
</evidence>
<dbReference type="PANTHER" id="PTHR34933">
    <property type="entry name" value="FLAGELLAR L-RING PROTEIN"/>
    <property type="match status" value="1"/>
</dbReference>
<reference evidence="13 14" key="1">
    <citation type="submission" date="2017-03" db="EMBL/GenBank/DDBJ databases">
        <authorList>
            <person name="Afonso C.L."/>
            <person name="Miller P.J."/>
            <person name="Scott M.A."/>
            <person name="Spackman E."/>
            <person name="Goraichik I."/>
            <person name="Dimitrov K.M."/>
            <person name="Suarez D.L."/>
            <person name="Swayne D.E."/>
        </authorList>
    </citation>
    <scope>NUCLEOTIDE SEQUENCE [LARGE SCALE GENOMIC DNA]</scope>
    <source>
        <strain evidence="13">SB41UT1</strain>
    </source>
</reference>
<protein>
    <recommendedName>
        <fullName evidence="11">Flagellar L-ring protein</fullName>
    </recommendedName>
    <alternativeName>
        <fullName evidence="11">Basal body L-ring protein</fullName>
    </alternativeName>
</protein>
<evidence type="ECO:0000256" key="4">
    <source>
        <dbReference type="ARBA" id="ARBA00011439"/>
    </source>
</evidence>
<dbReference type="PRINTS" id="PR01008">
    <property type="entry name" value="FLGLRINGFLGH"/>
</dbReference>
<keyword evidence="13" id="KW-0966">Cell projection</keyword>
<keyword evidence="13" id="KW-0969">Cilium</keyword>
<comment type="similarity">
    <text evidence="3 11">Belongs to the FlgH family.</text>
</comment>
<dbReference type="NCBIfam" id="NF001304">
    <property type="entry name" value="PRK00249.1-4"/>
    <property type="match status" value="1"/>
</dbReference>
<evidence type="ECO:0000256" key="10">
    <source>
        <dbReference type="ARBA" id="ARBA00023288"/>
    </source>
</evidence>
<keyword evidence="8 11" id="KW-0975">Bacterial flagellum</keyword>
<keyword evidence="9 11" id="KW-0998">Cell outer membrane</keyword>
<feature type="compositionally biased region" description="Polar residues" evidence="12">
    <location>
        <begin position="91"/>
        <end position="106"/>
    </location>
</feature>
<name>A0A1X7AMZ3_9GAMM</name>
<evidence type="ECO:0000256" key="9">
    <source>
        <dbReference type="ARBA" id="ARBA00023237"/>
    </source>
</evidence>
<evidence type="ECO:0000256" key="11">
    <source>
        <dbReference type="HAMAP-Rule" id="MF_00415"/>
    </source>
</evidence>
<organism evidence="13 14">
    <name type="scientific">Parendozoicomonas haliclonae</name>
    <dbReference type="NCBI Taxonomy" id="1960125"/>
    <lineage>
        <taxon>Bacteria</taxon>
        <taxon>Pseudomonadati</taxon>
        <taxon>Pseudomonadota</taxon>
        <taxon>Gammaproteobacteria</taxon>
        <taxon>Oceanospirillales</taxon>
        <taxon>Endozoicomonadaceae</taxon>
        <taxon>Parendozoicomonas</taxon>
    </lineage>
</organism>
<evidence type="ECO:0000313" key="13">
    <source>
        <dbReference type="EMBL" id="SMA49656.1"/>
    </source>
</evidence>
<evidence type="ECO:0000256" key="8">
    <source>
        <dbReference type="ARBA" id="ARBA00023143"/>
    </source>
</evidence>
<evidence type="ECO:0000256" key="1">
    <source>
        <dbReference type="ARBA" id="ARBA00002591"/>
    </source>
</evidence>
<keyword evidence="7" id="KW-0564">Palmitate</keyword>
<dbReference type="PROSITE" id="PS51257">
    <property type="entry name" value="PROKAR_LIPOPROTEIN"/>
    <property type="match status" value="1"/>
</dbReference>
<gene>
    <name evidence="13" type="primary">flgH_2</name>
    <name evidence="11" type="synonym">flgH</name>
    <name evidence="13" type="ORF">EHSB41UT_03438</name>
</gene>
<accession>A0A1X7AMZ3</accession>
<dbReference type="EMBL" id="FWPT01000008">
    <property type="protein sequence ID" value="SMA49656.1"/>
    <property type="molecule type" value="Genomic_DNA"/>
</dbReference>
<dbReference type="PANTHER" id="PTHR34933:SF1">
    <property type="entry name" value="FLAGELLAR L-RING PROTEIN"/>
    <property type="match status" value="1"/>
</dbReference>
<dbReference type="Pfam" id="PF02107">
    <property type="entry name" value="FlgH"/>
    <property type="match status" value="1"/>
</dbReference>
<evidence type="ECO:0000256" key="7">
    <source>
        <dbReference type="ARBA" id="ARBA00023139"/>
    </source>
</evidence>
<dbReference type="GO" id="GO:0009279">
    <property type="term" value="C:cell outer membrane"/>
    <property type="evidence" value="ECO:0007669"/>
    <property type="project" value="UniProtKB-SubCell"/>
</dbReference>
<dbReference type="RefSeq" id="WP_087112103.1">
    <property type="nucleotide sequence ID" value="NZ_CBCSCN010000010.1"/>
</dbReference>
<comment type="subunit">
    <text evidence="4 11">The basal body constitutes a major portion of the flagellar organelle and consists of four rings (L,P,S, and M) mounted on a central rod.</text>
</comment>
<feature type="region of interest" description="Disordered" evidence="12">
    <location>
        <begin position="87"/>
        <end position="106"/>
    </location>
</feature>
<comment type="function">
    <text evidence="1 11">Assembles around the rod to form the L-ring and probably protects the motor/basal body from shearing forces during rotation.</text>
</comment>
<keyword evidence="10 11" id="KW-0449">Lipoprotein</keyword>
<evidence type="ECO:0000256" key="6">
    <source>
        <dbReference type="ARBA" id="ARBA00023136"/>
    </source>
</evidence>
<keyword evidence="13" id="KW-0282">Flagellum</keyword>